<dbReference type="STRING" id="6182.A0A4Z2D9G7"/>
<dbReference type="GO" id="GO:0005829">
    <property type="term" value="C:cytosol"/>
    <property type="evidence" value="ECO:0007669"/>
    <property type="project" value="TreeGrafter"/>
</dbReference>
<proteinExistence type="predicted"/>
<name>A0A4Z2D9G7_SCHJA</name>
<dbReference type="OrthoDB" id="9994905at2759"/>
<evidence type="ECO:0000313" key="1">
    <source>
        <dbReference type="EMBL" id="TNN12810.1"/>
    </source>
</evidence>
<dbReference type="PANTHER" id="PTHR46005:SF4">
    <property type="entry name" value="RHO GTPASE-ACTIVATING PROTEIN 190"/>
    <property type="match status" value="1"/>
</dbReference>
<dbReference type="AlphaFoldDB" id="A0A4Z2D9G7"/>
<comment type="caution">
    <text evidence="1">The sequence shown here is derived from an EMBL/GenBank/DDBJ whole genome shotgun (WGS) entry which is preliminary data.</text>
</comment>
<dbReference type="InterPro" id="IPR051978">
    <property type="entry name" value="Rho-GAP_domain"/>
</dbReference>
<organism evidence="1 2">
    <name type="scientific">Schistosoma japonicum</name>
    <name type="common">Blood fluke</name>
    <dbReference type="NCBI Taxonomy" id="6182"/>
    <lineage>
        <taxon>Eukaryota</taxon>
        <taxon>Metazoa</taxon>
        <taxon>Spiralia</taxon>
        <taxon>Lophotrochozoa</taxon>
        <taxon>Platyhelminthes</taxon>
        <taxon>Trematoda</taxon>
        <taxon>Digenea</taxon>
        <taxon>Strigeidida</taxon>
        <taxon>Schistosomatoidea</taxon>
        <taxon>Schistosomatidae</taxon>
        <taxon>Schistosoma</taxon>
    </lineage>
</organism>
<dbReference type="EMBL" id="SKCS01000210">
    <property type="protein sequence ID" value="TNN12810.1"/>
    <property type="molecule type" value="Genomic_DNA"/>
</dbReference>
<protein>
    <submittedName>
        <fullName evidence="1">Rho GTPase-activating protein isoform 1</fullName>
    </submittedName>
</protein>
<dbReference type="GO" id="GO:0007266">
    <property type="term" value="P:Rho protein signal transduction"/>
    <property type="evidence" value="ECO:0007669"/>
    <property type="project" value="TreeGrafter"/>
</dbReference>
<dbReference type="GO" id="GO:0005096">
    <property type="term" value="F:GTPase activator activity"/>
    <property type="evidence" value="ECO:0007669"/>
    <property type="project" value="TreeGrafter"/>
</dbReference>
<dbReference type="GO" id="GO:0050770">
    <property type="term" value="P:regulation of axonogenesis"/>
    <property type="evidence" value="ECO:0007669"/>
    <property type="project" value="TreeGrafter"/>
</dbReference>
<gene>
    <name evidence="1" type="ORF">EWB00_003448</name>
</gene>
<dbReference type="GO" id="GO:0008361">
    <property type="term" value="P:regulation of cell size"/>
    <property type="evidence" value="ECO:0007669"/>
    <property type="project" value="TreeGrafter"/>
</dbReference>
<dbReference type="SUPFAM" id="SSF52540">
    <property type="entry name" value="P-loop containing nucleoside triphosphate hydrolases"/>
    <property type="match status" value="1"/>
</dbReference>
<keyword evidence="2" id="KW-1185">Reference proteome</keyword>
<dbReference type="Gene3D" id="3.40.50.300">
    <property type="entry name" value="P-loop containing nucleotide triphosphate hydrolases"/>
    <property type="match status" value="1"/>
</dbReference>
<dbReference type="InterPro" id="IPR027417">
    <property type="entry name" value="P-loop_NTPase"/>
</dbReference>
<dbReference type="PANTHER" id="PTHR46005">
    <property type="entry name" value="RHO GTPASE-ACTIVATING PROTEIN 190"/>
    <property type="match status" value="1"/>
</dbReference>
<sequence length="1133" mass="127531">MVFKTTEKITISVVGYPGSGTGVRQHVGKSCLINRFMVPYIINENHLSVLSLSDFDSEVISSSHWLYWGENSVDTGSNKLQIRVIEQCDFVDDHSFQPFFERRTYTERCLDHKITVHSRKLSYVCKEQLGHESAFPQVYLEPTTLYIDVFVYVYDMSLCGPPAVQQAAFLEYVITRLSSLKFPVIIATSKHDTNVSAQASILFNNTLHRCKRHCVRNLCIVETSSRLNVNVKTVFQCAAIFGHHKRTSKLRSGPLYCSLKKSEVRKSFTMCFRKSMCSSVPWFQYNTSLCDTNLSSVGSDSPFVQSLTLPNGHNKLRIPERITLPQMIAVTDSSIPVTNPDLLSKRKADQLSTVLFSGACFLQNSSVQDITLPKTSDACDPSVLPTPPPPLSPGPHNIISFEPNGSTTEIYKSIALSPECSDLSHDTRLENPFVEINLRGHVDTSNYIATAIHDLCLLEHYTSKNGHQFRFLLRSNSKNRPSQLPIIPNPFPFYSDPSNRRLNGLTVQPVHMSMTTSQMSAFSAPNRSPLGSSFGGIFNDNHKNNKDLNPIAQRLHDDLTPVNGNLTPFNLYNLSYSNSLENLKANHLDTLAECCIYLFIYKNIDELLACYKQLKRNKLISTTQKTINVLAYLSCSSCNTLERRNAILSGLAISSCCRIPYLIINSESTPVFLDNLLYLAFNYQIGNDETTHTSNPNNSFVDWRCFTNVDYLSFFPEFICSPITVWDELITEGKFQFVGLLTALILSNCHPLSDCTHSHDTNHTFFHLPLTSVREDAQSYYKNTKQNFSCLYAHFVQLDQVESVLYRSPMTYSLRALLIHYSSSSWSDVGIHIENSLKKLCSLFDSSTFGDDNFTPVILMVAFHSGSSQQIPVEVEGIVRGLKLIQHLAQDYGCSLLLPSSEYDAVKVQFGKSPISSCLSTGYESDHINCFQHPFICESTQSRKDAKFSLGFLSVSRSDDVRAELYKRVFEGKFSDLYSSSGTSKTFSDDSVCYKVSVNNNRYCSNIRPSNDCMRKPQLVSNSQNVNSLRSSLLHHHNDVIALPWLPFSATDAFRLKSFRPPPTQSSFSETPGVKNSNSNIIGELYNHKYLSQQSIGRGEFSHQSVTINSLYRINNSCSFLPFITTLPIFHTV</sequence>
<accession>A0A4Z2D9G7</accession>
<reference evidence="1 2" key="1">
    <citation type="submission" date="2019-03" db="EMBL/GenBank/DDBJ databases">
        <title>An improved genome assembly of the fluke Schistosoma japonicum.</title>
        <authorList>
            <person name="Hu W."/>
            <person name="Luo F."/>
            <person name="Yin M."/>
            <person name="Mo X."/>
            <person name="Sun C."/>
            <person name="Wu Q."/>
            <person name="Zhu B."/>
            <person name="Xiang M."/>
            <person name="Wang J."/>
            <person name="Wang Y."/>
            <person name="Zhang T."/>
            <person name="Xu B."/>
            <person name="Zheng H."/>
            <person name="Feng Z."/>
        </authorList>
    </citation>
    <scope>NUCLEOTIDE SEQUENCE [LARGE SCALE GENOMIC DNA]</scope>
    <source>
        <strain evidence="1">HuSjv2</strain>
        <tissue evidence="1">Worms</tissue>
    </source>
</reference>
<dbReference type="Proteomes" id="UP000311919">
    <property type="component" value="Unassembled WGS sequence"/>
</dbReference>
<evidence type="ECO:0000313" key="2">
    <source>
        <dbReference type="Proteomes" id="UP000311919"/>
    </source>
</evidence>